<sequence>MAEAAAADPPTPDERSPAASTRWYQGWRSELCRLLEVTALVGLVVTQPLLDVLGRSPDFFLFHRADPAQILLLVALVAVLPTVAVALLGALSRLAGRTARALTHTGLVGLLLAALAVQVGRHVTPLRGVPLLLVAMLAGAAGAAAHRRWRAPGRVLRLAAAGPVAFLALFLLASPTSAVVLPRGDGGAAGTAQGTGVHPPVVMLILDELPLVSLLGADGRIDATRYPHFAELAGGSTWYRNATGVSGWTPNALPAMLTGRYPTKPVAPHYSQYPDNIFTAFGGLYDIRVEESITRLCPPSRCEQPVTPEQGLGVLVRETGKLLGRIAGPTESAVDPEDSYREQTRAEAGLDAAEPVPADPKFRWDSLDDNQPARFTSFLAGLKPTPRPTLHFLHLLMPHSPWAYLPSGARYDAPEDLPNDGAGWVDLARQRHLAQLGYTDRLIGETLRTLRASGLYDQALVVVTADHGVSFRPGAQGRGMDAIKAAAGEVAWVPMFVKEPRQQTGRVDDRNWEHVDLLPTVADEANIRLPWRVDGRSARQAPRTDGRKHFYDRPGEPVTFPGGVPTPPPLPTPHPLVGTEVRAGPAAGSARIADLAAFTAMDPDTGTLPALVWGDVPDRIPDGTLLAVAVNGRIGAVVPVVPADPGGRRFAALLTDDRLFRTGTNQLDVYEIATDGTLRRLALS</sequence>
<keyword evidence="5" id="KW-1185">Reference proteome</keyword>
<dbReference type="Pfam" id="PF00884">
    <property type="entry name" value="Sulfatase"/>
    <property type="match status" value="1"/>
</dbReference>
<feature type="transmembrane region" description="Helical" evidence="2">
    <location>
        <begin position="31"/>
        <end position="50"/>
    </location>
</feature>
<dbReference type="PANTHER" id="PTHR43751:SF3">
    <property type="entry name" value="SULFATASE N-TERMINAL DOMAIN-CONTAINING PROTEIN"/>
    <property type="match status" value="1"/>
</dbReference>
<keyword evidence="2" id="KW-0472">Membrane</keyword>
<feature type="transmembrane region" description="Helical" evidence="2">
    <location>
        <begin position="155"/>
        <end position="173"/>
    </location>
</feature>
<accession>A0A7Z0BCY2</accession>
<dbReference type="RefSeq" id="WP_179778833.1">
    <property type="nucleotide sequence ID" value="NZ_JACCHK010000001.1"/>
</dbReference>
<dbReference type="AlphaFoldDB" id="A0A7Z0BCY2"/>
<dbReference type="PANTHER" id="PTHR43751">
    <property type="entry name" value="SULFATASE"/>
    <property type="match status" value="1"/>
</dbReference>
<protein>
    <recommendedName>
        <fullName evidence="3">Sulfatase N-terminal domain-containing protein</fullName>
    </recommendedName>
</protein>
<feature type="region of interest" description="Disordered" evidence="1">
    <location>
        <begin position="328"/>
        <end position="352"/>
    </location>
</feature>
<feature type="transmembrane region" description="Helical" evidence="2">
    <location>
        <begin position="101"/>
        <end position="120"/>
    </location>
</feature>
<dbReference type="Proteomes" id="UP000523545">
    <property type="component" value="Unassembled WGS sequence"/>
</dbReference>
<dbReference type="InterPro" id="IPR052701">
    <property type="entry name" value="GAG_Ulvan_Degrading_Sulfatases"/>
</dbReference>
<organism evidence="4 5">
    <name type="scientific">Micromonospora jinlongensis</name>
    <dbReference type="NCBI Taxonomy" id="1287877"/>
    <lineage>
        <taxon>Bacteria</taxon>
        <taxon>Bacillati</taxon>
        <taxon>Actinomycetota</taxon>
        <taxon>Actinomycetes</taxon>
        <taxon>Micromonosporales</taxon>
        <taxon>Micromonosporaceae</taxon>
        <taxon>Micromonospora</taxon>
    </lineage>
</organism>
<feature type="transmembrane region" description="Helical" evidence="2">
    <location>
        <begin position="70"/>
        <end position="89"/>
    </location>
</feature>
<keyword evidence="2" id="KW-0812">Transmembrane</keyword>
<dbReference type="EMBL" id="JACCHK010000001">
    <property type="protein sequence ID" value="NYH40767.1"/>
    <property type="molecule type" value="Genomic_DNA"/>
</dbReference>
<dbReference type="Gene3D" id="3.40.720.10">
    <property type="entry name" value="Alkaline Phosphatase, subunit A"/>
    <property type="match status" value="1"/>
</dbReference>
<comment type="caution">
    <text evidence="4">The sequence shown here is derived from an EMBL/GenBank/DDBJ whole genome shotgun (WGS) entry which is preliminary data.</text>
</comment>
<feature type="domain" description="Sulfatase N-terminal" evidence="3">
    <location>
        <begin position="365"/>
        <end position="526"/>
    </location>
</feature>
<evidence type="ECO:0000256" key="1">
    <source>
        <dbReference type="SAM" id="MobiDB-lite"/>
    </source>
</evidence>
<evidence type="ECO:0000313" key="5">
    <source>
        <dbReference type="Proteomes" id="UP000523545"/>
    </source>
</evidence>
<evidence type="ECO:0000256" key="2">
    <source>
        <dbReference type="SAM" id="Phobius"/>
    </source>
</evidence>
<dbReference type="InterPro" id="IPR017850">
    <property type="entry name" value="Alkaline_phosphatase_core_sf"/>
</dbReference>
<gene>
    <name evidence="4" type="ORF">HNR22_000494</name>
</gene>
<evidence type="ECO:0000313" key="4">
    <source>
        <dbReference type="EMBL" id="NYH40767.1"/>
    </source>
</evidence>
<dbReference type="InterPro" id="IPR000917">
    <property type="entry name" value="Sulfatase_N"/>
</dbReference>
<reference evidence="4 5" key="1">
    <citation type="submission" date="2020-07" db="EMBL/GenBank/DDBJ databases">
        <title>Sequencing the genomes of 1000 actinobacteria strains.</title>
        <authorList>
            <person name="Klenk H.-P."/>
        </authorList>
    </citation>
    <scope>NUCLEOTIDE SEQUENCE [LARGE SCALE GENOMIC DNA]</scope>
    <source>
        <strain evidence="4 5">DSM 45876</strain>
    </source>
</reference>
<proteinExistence type="predicted"/>
<name>A0A7Z0BCY2_9ACTN</name>
<evidence type="ECO:0000259" key="3">
    <source>
        <dbReference type="Pfam" id="PF00884"/>
    </source>
</evidence>
<dbReference type="SUPFAM" id="SSF53649">
    <property type="entry name" value="Alkaline phosphatase-like"/>
    <property type="match status" value="1"/>
</dbReference>
<keyword evidence="2" id="KW-1133">Transmembrane helix</keyword>
<feature type="transmembrane region" description="Helical" evidence="2">
    <location>
        <begin position="126"/>
        <end position="143"/>
    </location>
</feature>